<keyword evidence="1" id="KW-0540">Nuclease</keyword>
<evidence type="ECO:0000313" key="7">
    <source>
        <dbReference type="Proteomes" id="UP000193200"/>
    </source>
</evidence>
<dbReference type="SUPFAM" id="SSF50199">
    <property type="entry name" value="Staphylococcal nuclease"/>
    <property type="match status" value="1"/>
</dbReference>
<dbReference type="Pfam" id="PF00565">
    <property type="entry name" value="SNase"/>
    <property type="match status" value="1"/>
</dbReference>
<dbReference type="RefSeq" id="WP_176244868.1">
    <property type="nucleotide sequence ID" value="NZ_FWFR01000001.1"/>
</dbReference>
<accession>A0A1Y5RAN1</accession>
<dbReference type="InParanoid" id="A0A1Y5RAN1"/>
<feature type="domain" description="TNase-like" evidence="5">
    <location>
        <begin position="31"/>
        <end position="146"/>
    </location>
</feature>
<dbReference type="EMBL" id="FWFR01000001">
    <property type="protein sequence ID" value="SLN10290.1"/>
    <property type="molecule type" value="Genomic_DNA"/>
</dbReference>
<dbReference type="InterPro" id="IPR016071">
    <property type="entry name" value="Staphylococal_nuclease_OB-fold"/>
</dbReference>
<dbReference type="Gene3D" id="2.40.50.90">
    <property type="match status" value="1"/>
</dbReference>
<keyword evidence="3" id="KW-0378">Hydrolase</keyword>
<feature type="signal peptide" evidence="4">
    <location>
        <begin position="1"/>
        <end position="22"/>
    </location>
</feature>
<evidence type="ECO:0000256" key="1">
    <source>
        <dbReference type="ARBA" id="ARBA00022722"/>
    </source>
</evidence>
<dbReference type="PANTHER" id="PTHR12302:SF3">
    <property type="entry name" value="SERINE_THREONINE-PROTEIN KINASE 31"/>
    <property type="match status" value="1"/>
</dbReference>
<dbReference type="Proteomes" id="UP000193200">
    <property type="component" value="Unassembled WGS sequence"/>
</dbReference>
<evidence type="ECO:0000256" key="3">
    <source>
        <dbReference type="ARBA" id="ARBA00022801"/>
    </source>
</evidence>
<keyword evidence="4" id="KW-0732">Signal</keyword>
<keyword evidence="7" id="KW-1185">Reference proteome</keyword>
<keyword evidence="2" id="KW-0255">Endonuclease</keyword>
<evidence type="ECO:0000256" key="2">
    <source>
        <dbReference type="ARBA" id="ARBA00022759"/>
    </source>
</evidence>
<dbReference type="PROSITE" id="PS50830">
    <property type="entry name" value="TNASE_3"/>
    <property type="match status" value="1"/>
</dbReference>
<evidence type="ECO:0000313" key="6">
    <source>
        <dbReference type="EMBL" id="SLN10290.1"/>
    </source>
</evidence>
<protein>
    <recommendedName>
        <fullName evidence="5">TNase-like domain-containing protein</fullName>
    </recommendedName>
</protein>
<proteinExistence type="predicted"/>
<dbReference type="InterPro" id="IPR035437">
    <property type="entry name" value="SNase_OB-fold_sf"/>
</dbReference>
<name>A0A1Y5RAN1_9PROT</name>
<dbReference type="GO" id="GO:0004519">
    <property type="term" value="F:endonuclease activity"/>
    <property type="evidence" value="ECO:0007669"/>
    <property type="project" value="UniProtKB-KW"/>
</dbReference>
<dbReference type="GO" id="GO:0016787">
    <property type="term" value="F:hydrolase activity"/>
    <property type="evidence" value="ECO:0007669"/>
    <property type="project" value="UniProtKB-KW"/>
</dbReference>
<gene>
    <name evidence="6" type="ORF">OCH7691_00033</name>
</gene>
<feature type="chain" id="PRO_5012079732" description="TNase-like domain-containing protein" evidence="4">
    <location>
        <begin position="23"/>
        <end position="259"/>
    </location>
</feature>
<dbReference type="SMART" id="SM00318">
    <property type="entry name" value="SNc"/>
    <property type="match status" value="1"/>
</dbReference>
<dbReference type="AlphaFoldDB" id="A0A1Y5RAN1"/>
<evidence type="ECO:0000256" key="4">
    <source>
        <dbReference type="SAM" id="SignalP"/>
    </source>
</evidence>
<sequence length="259" mass="28394">MWLGACLLLAGLWLQPAGGAASAETVTVLRVEADWVLVLADGRSVRLAGLETPGTAQQRFADAAVTRLRERALGRPLTLLETAPAEDRYGRARGLVLGGDGAPLQIDLLGEGLARVDFAGEPPAGWPQLLSAEAAARFARKGLWGEAEFRVRDATNVGLLDRFGLVEGRVREVARSKRWIWLNFGDDWRRDFTIGMRLARARALGAMTWLEALQGRLVRVRGWLRWYNGPYLELDHPASIEILAPDGIRYWSPDGSGSG</sequence>
<reference evidence="6 7" key="1">
    <citation type="submission" date="2017-03" db="EMBL/GenBank/DDBJ databases">
        <authorList>
            <person name="Afonso C.L."/>
            <person name="Miller P.J."/>
            <person name="Scott M.A."/>
            <person name="Spackman E."/>
            <person name="Goraichik I."/>
            <person name="Dimitrov K.M."/>
            <person name="Suarez D.L."/>
            <person name="Swayne D.E."/>
        </authorList>
    </citation>
    <scope>NUCLEOTIDE SEQUENCE [LARGE SCALE GENOMIC DNA]</scope>
    <source>
        <strain evidence="6 7">CECT 7691</strain>
    </source>
</reference>
<evidence type="ECO:0000259" key="5">
    <source>
        <dbReference type="PROSITE" id="PS50830"/>
    </source>
</evidence>
<dbReference type="PANTHER" id="PTHR12302">
    <property type="entry name" value="EBNA2 BINDING PROTEIN P100"/>
    <property type="match status" value="1"/>
</dbReference>
<organism evidence="6 7">
    <name type="scientific">Oceanibacterium hippocampi</name>
    <dbReference type="NCBI Taxonomy" id="745714"/>
    <lineage>
        <taxon>Bacteria</taxon>
        <taxon>Pseudomonadati</taxon>
        <taxon>Pseudomonadota</taxon>
        <taxon>Alphaproteobacteria</taxon>
        <taxon>Sneathiellales</taxon>
        <taxon>Sneathiellaceae</taxon>
        <taxon>Oceanibacterium</taxon>
    </lineage>
</organism>